<dbReference type="Gene3D" id="1.20.5.110">
    <property type="match status" value="1"/>
</dbReference>
<dbReference type="PANTHER" id="PTHR21136:SF168">
    <property type="entry name" value="VESICLE-ASSOCIATED MEMBRANE PROTEIN 9"/>
    <property type="match status" value="1"/>
</dbReference>
<dbReference type="GO" id="GO:0051082">
    <property type="term" value="F:unfolded protein binding"/>
    <property type="evidence" value="ECO:0007669"/>
    <property type="project" value="InterPro"/>
</dbReference>
<evidence type="ECO:0000256" key="14">
    <source>
        <dbReference type="PROSITE-ProRule" id="PRU00290"/>
    </source>
</evidence>
<dbReference type="Gene3D" id="3.90.1280.10">
    <property type="entry name" value="HSP33 redox switch-like"/>
    <property type="match status" value="1"/>
</dbReference>
<keyword evidence="7 15" id="KW-1133">Transmembrane helix</keyword>
<dbReference type="Pfam" id="PF13774">
    <property type="entry name" value="Longin"/>
    <property type="match status" value="1"/>
</dbReference>
<keyword evidence="3" id="KW-0963">Cytoplasm</keyword>
<dbReference type="CDD" id="cd00498">
    <property type="entry name" value="Hsp33"/>
    <property type="match status" value="1"/>
</dbReference>
<dbReference type="PANTHER" id="PTHR21136">
    <property type="entry name" value="SNARE PROTEINS"/>
    <property type="match status" value="1"/>
</dbReference>
<dbReference type="GO" id="GO:0005737">
    <property type="term" value="C:cytoplasm"/>
    <property type="evidence" value="ECO:0007669"/>
    <property type="project" value="InterPro"/>
</dbReference>
<dbReference type="InterPro" id="IPR000397">
    <property type="entry name" value="Heat_shock_Hsp33"/>
</dbReference>
<dbReference type="FunFam" id="1.20.5.110:FF:000004">
    <property type="entry name" value="Vesicle-associated membrane protein 7"/>
    <property type="match status" value="1"/>
</dbReference>
<gene>
    <name evidence="18" type="ORF">C2E21_2654</name>
</gene>
<dbReference type="GO" id="GO:0016192">
    <property type="term" value="P:vesicle-mediated transport"/>
    <property type="evidence" value="ECO:0007669"/>
    <property type="project" value="InterPro"/>
</dbReference>
<dbReference type="InterPro" id="IPR016153">
    <property type="entry name" value="Heat_shock_Hsp33_N"/>
</dbReference>
<evidence type="ECO:0000256" key="8">
    <source>
        <dbReference type="ARBA" id="ARBA00023136"/>
    </source>
</evidence>
<organism evidence="18 19">
    <name type="scientific">Chlorella sorokiniana</name>
    <name type="common">Freshwater green alga</name>
    <dbReference type="NCBI Taxonomy" id="3076"/>
    <lineage>
        <taxon>Eukaryota</taxon>
        <taxon>Viridiplantae</taxon>
        <taxon>Chlorophyta</taxon>
        <taxon>core chlorophytes</taxon>
        <taxon>Trebouxiophyceae</taxon>
        <taxon>Chlorellales</taxon>
        <taxon>Chlorellaceae</taxon>
        <taxon>Chlorella clade</taxon>
        <taxon>Chlorella</taxon>
    </lineage>
</organism>
<evidence type="ECO:0000256" key="2">
    <source>
        <dbReference type="ARBA" id="ARBA00022448"/>
    </source>
</evidence>
<evidence type="ECO:0000256" key="7">
    <source>
        <dbReference type="ARBA" id="ARBA00022989"/>
    </source>
</evidence>
<dbReference type="Gene3D" id="3.30.450.50">
    <property type="entry name" value="Longin domain"/>
    <property type="match status" value="1"/>
</dbReference>
<dbReference type="GO" id="GO:0015031">
    <property type="term" value="P:protein transport"/>
    <property type="evidence" value="ECO:0007669"/>
    <property type="project" value="UniProtKB-KW"/>
</dbReference>
<proteinExistence type="inferred from homology"/>
<keyword evidence="11" id="KW-0676">Redox-active center</keyword>
<evidence type="ECO:0000256" key="5">
    <source>
        <dbReference type="ARBA" id="ARBA00022833"/>
    </source>
</evidence>
<dbReference type="GO" id="GO:0006457">
    <property type="term" value="P:protein folding"/>
    <property type="evidence" value="ECO:0007669"/>
    <property type="project" value="InterPro"/>
</dbReference>
<dbReference type="InterPro" id="IPR016154">
    <property type="entry name" value="Heat_shock_Hsp33_C"/>
</dbReference>
<sequence length="454" mass="50143">MGAFRDEGERTQVTFKADGPLGGIQVIADARGMVKGKVGNPAADPPLRPDGKLDVGSAVGRGVLAVVRSWQNEYVQPFTGMVPITTGEVAEDLARYLVDSEQTQSALGLGVSIAKDLSIKAAGGFLIQVLPFAEDETIEALERNITAAGSVTDMLARGMTAADISEQLLQGLGGSDTGFQLTPRYGPCEPSDLQDRMKQAVALLGADEVRSIMEEQGKIEVTCDFCRQTYQFAEDEVLAYLFVSRGNTVLADYTSYTGNFSTVALQALEKGAQGANAKFTYSCDGHTFNYLTSNGYTFLVVADEQFGRQIPFAFLEKVREEWQQKWAEKGPAAAAHSLDKSFGPRLKYWMEYCEQHPEELSKVASVQKKVDEVKNIMVDNIEKVLERGEKIELLVDKTDNLRFQADKFHKTGRQLRSRMWWQNMKMKLIVVFILILIAVIIFCAVCFSGGKRCF</sequence>
<dbReference type="GO" id="GO:0012505">
    <property type="term" value="C:endomembrane system"/>
    <property type="evidence" value="ECO:0007669"/>
    <property type="project" value="UniProtKB-SubCell"/>
</dbReference>
<evidence type="ECO:0000259" key="17">
    <source>
        <dbReference type="PROSITE" id="PS50892"/>
    </source>
</evidence>
<dbReference type="InterPro" id="IPR010908">
    <property type="entry name" value="Longin_dom"/>
</dbReference>
<evidence type="ECO:0000256" key="9">
    <source>
        <dbReference type="ARBA" id="ARBA00023157"/>
    </source>
</evidence>
<comment type="caution">
    <text evidence="18">The sequence shown here is derived from an EMBL/GenBank/DDBJ whole genome shotgun (WGS) entry which is preliminary data.</text>
</comment>
<dbReference type="Proteomes" id="UP000239899">
    <property type="component" value="Unassembled WGS sequence"/>
</dbReference>
<evidence type="ECO:0000256" key="3">
    <source>
        <dbReference type="ARBA" id="ARBA00022490"/>
    </source>
</evidence>
<dbReference type="CDD" id="cd14824">
    <property type="entry name" value="Longin"/>
    <property type="match status" value="1"/>
</dbReference>
<comment type="function">
    <text evidence="12">Involved in the targeting and/or fusion of transport vesicles to their target membrane.</text>
</comment>
<dbReference type="EMBL" id="LHPG02000004">
    <property type="protein sequence ID" value="PRW59432.1"/>
    <property type="molecule type" value="Genomic_DNA"/>
</dbReference>
<dbReference type="CDD" id="cd15843">
    <property type="entry name" value="R-SNARE"/>
    <property type="match status" value="1"/>
</dbReference>
<dbReference type="SUPFAM" id="SSF64356">
    <property type="entry name" value="SNARE-like"/>
    <property type="match status" value="1"/>
</dbReference>
<evidence type="ECO:0000256" key="13">
    <source>
        <dbReference type="ARBA" id="ARBA00046280"/>
    </source>
</evidence>
<evidence type="ECO:0000256" key="1">
    <source>
        <dbReference type="ARBA" id="ARBA00008025"/>
    </source>
</evidence>
<protein>
    <submittedName>
        <fullName evidence="18">R-SNARE VAMP72-family</fullName>
    </submittedName>
</protein>
<evidence type="ECO:0000256" key="12">
    <source>
        <dbReference type="ARBA" id="ARBA00037493"/>
    </source>
</evidence>
<evidence type="ECO:0000313" key="19">
    <source>
        <dbReference type="Proteomes" id="UP000239899"/>
    </source>
</evidence>
<dbReference type="PROSITE" id="PS50859">
    <property type="entry name" value="LONGIN"/>
    <property type="match status" value="1"/>
</dbReference>
<keyword evidence="2" id="KW-0813">Transport</keyword>
<accession>A0A2P6TZD6</accession>
<dbReference type="OrthoDB" id="248747at2759"/>
<feature type="transmembrane region" description="Helical" evidence="15">
    <location>
        <begin position="428"/>
        <end position="450"/>
    </location>
</feature>
<evidence type="ECO:0000259" key="16">
    <source>
        <dbReference type="PROSITE" id="PS50859"/>
    </source>
</evidence>
<keyword evidence="5" id="KW-0862">Zinc</keyword>
<evidence type="ECO:0000256" key="6">
    <source>
        <dbReference type="ARBA" id="ARBA00022927"/>
    </source>
</evidence>
<evidence type="ECO:0000256" key="11">
    <source>
        <dbReference type="ARBA" id="ARBA00023284"/>
    </source>
</evidence>
<dbReference type="InterPro" id="IPR051097">
    <property type="entry name" value="Synaptobrevin-like_transport"/>
</dbReference>
<comment type="similarity">
    <text evidence="1">Belongs to the synaptobrevin family.</text>
</comment>
<evidence type="ECO:0000313" key="18">
    <source>
        <dbReference type="EMBL" id="PRW59432.1"/>
    </source>
</evidence>
<dbReference type="FunFam" id="3.30.450.50:FF:000014">
    <property type="entry name" value="vesicle-associated membrane protein 727"/>
    <property type="match status" value="1"/>
</dbReference>
<comment type="subcellular location">
    <subcellularLocation>
        <location evidence="13">Endomembrane system</location>
        <topology evidence="13">Single-pass type IV membrane protein</topology>
    </subcellularLocation>
</comment>
<dbReference type="AlphaFoldDB" id="A0A2P6TZD6"/>
<dbReference type="InterPro" id="IPR011012">
    <property type="entry name" value="Longin-like_dom_sf"/>
</dbReference>
<feature type="domain" description="V-SNARE coiled-coil homology" evidence="17">
    <location>
        <begin position="362"/>
        <end position="422"/>
    </location>
</feature>
<dbReference type="SUPFAM" id="SSF118352">
    <property type="entry name" value="HSP33 redox switch-like"/>
    <property type="match status" value="1"/>
</dbReference>
<keyword evidence="14" id="KW-0175">Coiled coil</keyword>
<dbReference type="PROSITE" id="PS00417">
    <property type="entry name" value="SYNAPTOBREVIN"/>
    <property type="match status" value="1"/>
</dbReference>
<feature type="domain" description="Longin" evidence="16">
    <location>
        <begin position="242"/>
        <end position="346"/>
    </location>
</feature>
<dbReference type="SUPFAM" id="SSF58038">
    <property type="entry name" value="SNARE fusion complex"/>
    <property type="match status" value="1"/>
</dbReference>
<dbReference type="GO" id="GO:0016020">
    <property type="term" value="C:membrane"/>
    <property type="evidence" value="ECO:0007669"/>
    <property type="project" value="InterPro"/>
</dbReference>
<dbReference type="PROSITE" id="PS50892">
    <property type="entry name" value="V_SNARE"/>
    <property type="match status" value="1"/>
</dbReference>
<evidence type="ECO:0000256" key="15">
    <source>
        <dbReference type="SAM" id="Phobius"/>
    </source>
</evidence>
<keyword evidence="9" id="KW-1015">Disulfide bond</keyword>
<keyword evidence="19" id="KW-1185">Reference proteome</keyword>
<keyword evidence="6" id="KW-0653">Protein transport</keyword>
<dbReference type="SUPFAM" id="SSF64397">
    <property type="entry name" value="Hsp33 domain"/>
    <property type="match status" value="1"/>
</dbReference>
<dbReference type="SMART" id="SM01270">
    <property type="entry name" value="Longin"/>
    <property type="match status" value="1"/>
</dbReference>
<keyword evidence="10" id="KW-0143">Chaperone</keyword>
<keyword evidence="4 15" id="KW-0812">Transmembrane</keyword>
<dbReference type="Pfam" id="PF00957">
    <property type="entry name" value="Synaptobrevin"/>
    <property type="match status" value="1"/>
</dbReference>
<name>A0A2P6TZD6_CHLSO</name>
<keyword evidence="8 15" id="KW-0472">Membrane</keyword>
<evidence type="ECO:0000256" key="10">
    <source>
        <dbReference type="ARBA" id="ARBA00023186"/>
    </source>
</evidence>
<reference evidence="18 19" key="1">
    <citation type="journal article" date="2018" name="Plant J.">
        <title>Genome sequences of Chlorella sorokiniana UTEX 1602 and Micractinium conductrix SAG 241.80: implications to maltose excretion by a green alga.</title>
        <authorList>
            <person name="Arriola M.B."/>
            <person name="Velmurugan N."/>
            <person name="Zhang Y."/>
            <person name="Plunkett M.H."/>
            <person name="Hondzo H."/>
            <person name="Barney B.M."/>
        </authorList>
    </citation>
    <scope>NUCLEOTIDE SEQUENCE [LARGE SCALE GENOMIC DNA]</scope>
    <source>
        <strain evidence="19">UTEX 1602</strain>
    </source>
</reference>
<dbReference type="STRING" id="3076.A0A2P6TZD6"/>
<dbReference type="Gene3D" id="3.55.30.10">
    <property type="entry name" value="Hsp33 domain"/>
    <property type="match status" value="1"/>
</dbReference>
<dbReference type="InterPro" id="IPR042855">
    <property type="entry name" value="V_SNARE_CC"/>
</dbReference>
<evidence type="ECO:0000256" key="4">
    <source>
        <dbReference type="ARBA" id="ARBA00022692"/>
    </source>
</evidence>
<dbReference type="Pfam" id="PF01430">
    <property type="entry name" value="HSP33"/>
    <property type="match status" value="1"/>
</dbReference>
<dbReference type="InterPro" id="IPR001388">
    <property type="entry name" value="Synaptobrevin-like"/>
</dbReference>
<dbReference type="PRINTS" id="PR00219">
    <property type="entry name" value="SYNAPTOBREVN"/>
</dbReference>